<organism evidence="1">
    <name type="scientific">Aphanomyces astaci</name>
    <name type="common">Crayfish plague agent</name>
    <dbReference type="NCBI Taxonomy" id="112090"/>
    <lineage>
        <taxon>Eukaryota</taxon>
        <taxon>Sar</taxon>
        <taxon>Stramenopiles</taxon>
        <taxon>Oomycota</taxon>
        <taxon>Saprolegniomycetes</taxon>
        <taxon>Saprolegniales</taxon>
        <taxon>Verrucalvaceae</taxon>
        <taxon>Aphanomyces</taxon>
    </lineage>
</organism>
<gene>
    <name evidence="1" type="ORF">H257_01416</name>
</gene>
<protein>
    <recommendedName>
        <fullName evidence="2">MIT domain-containing protein</fullName>
    </recommendedName>
</protein>
<dbReference type="Gene3D" id="1.20.58.80">
    <property type="entry name" value="Phosphotransferase system, lactose/cellobiose-type IIA subunit"/>
    <property type="match status" value="1"/>
</dbReference>
<dbReference type="RefSeq" id="XP_009822907.1">
    <property type="nucleotide sequence ID" value="XM_009824605.1"/>
</dbReference>
<dbReference type="InterPro" id="IPR036181">
    <property type="entry name" value="MIT_dom_sf"/>
</dbReference>
<proteinExistence type="predicted"/>
<dbReference type="GeneID" id="20803412"/>
<evidence type="ECO:0000313" key="1">
    <source>
        <dbReference type="EMBL" id="ETV88044.1"/>
    </source>
</evidence>
<accession>W4H9W2</accession>
<dbReference type="EMBL" id="KI913115">
    <property type="protein sequence ID" value="ETV88044.1"/>
    <property type="molecule type" value="Genomic_DNA"/>
</dbReference>
<evidence type="ECO:0008006" key="2">
    <source>
        <dbReference type="Google" id="ProtNLM"/>
    </source>
</evidence>
<sequence length="209" mass="22937">MTCGTLADLLAKIRAGAVDMKPRTSLPSSTSAAHFSRPPQPQLLVVQELDEDDWEDDQDCSDVVVSIAPKQLASPQVVAMASTDKSSESKTCIDQAIALKRKALDMEKSRAFQEAMELYADAGHIFLRVGRSCPSGSMQNALKMEAFSLLTQAERLARWIENSKFASCRESVVEYDSQMSMLAAPHMRHVPRCSYSQQTPMPGSSAPRP</sequence>
<dbReference type="SUPFAM" id="SSF116846">
    <property type="entry name" value="MIT domain"/>
    <property type="match status" value="1"/>
</dbReference>
<dbReference type="OrthoDB" id="79711at2759"/>
<dbReference type="VEuPathDB" id="FungiDB:H257_01416"/>
<dbReference type="AlphaFoldDB" id="W4H9W2"/>
<name>W4H9W2_APHAT</name>
<reference evidence="1" key="1">
    <citation type="submission" date="2013-12" db="EMBL/GenBank/DDBJ databases">
        <title>The Genome Sequence of Aphanomyces astaci APO3.</title>
        <authorList>
            <consortium name="The Broad Institute Genomics Platform"/>
            <person name="Russ C."/>
            <person name="Tyler B."/>
            <person name="van West P."/>
            <person name="Dieguez-Uribeondo J."/>
            <person name="Young S.K."/>
            <person name="Zeng Q."/>
            <person name="Gargeya S."/>
            <person name="Fitzgerald M."/>
            <person name="Abouelleil A."/>
            <person name="Alvarado L."/>
            <person name="Chapman S.B."/>
            <person name="Gainer-Dewar J."/>
            <person name="Goldberg J."/>
            <person name="Griggs A."/>
            <person name="Gujja S."/>
            <person name="Hansen M."/>
            <person name="Howarth C."/>
            <person name="Imamovic A."/>
            <person name="Ireland A."/>
            <person name="Larimer J."/>
            <person name="McCowan C."/>
            <person name="Murphy C."/>
            <person name="Pearson M."/>
            <person name="Poon T.W."/>
            <person name="Priest M."/>
            <person name="Roberts A."/>
            <person name="Saif S."/>
            <person name="Shea T."/>
            <person name="Sykes S."/>
            <person name="Wortman J."/>
            <person name="Nusbaum C."/>
            <person name="Birren B."/>
        </authorList>
    </citation>
    <scope>NUCLEOTIDE SEQUENCE [LARGE SCALE GENOMIC DNA]</scope>
    <source>
        <strain evidence="1">APO3</strain>
    </source>
</reference>